<sequence>MTPMGRPLLTDEVLPGSSRRKVKRLNEIKDKAKETPKIRRTLVLISNDRVLHVNQAVCAAHVVEVGIDWTGNWRKAARDGWIIGDEDGGCNAGLPDNTVTQEVQKGRAQTSNRRLDRVREKPRSVAIV</sequence>
<organism evidence="1 2">
    <name type="scientific">Aspergillus taichungensis</name>
    <dbReference type="NCBI Taxonomy" id="482145"/>
    <lineage>
        <taxon>Eukaryota</taxon>
        <taxon>Fungi</taxon>
        <taxon>Dikarya</taxon>
        <taxon>Ascomycota</taxon>
        <taxon>Pezizomycotina</taxon>
        <taxon>Eurotiomycetes</taxon>
        <taxon>Eurotiomycetidae</taxon>
        <taxon>Eurotiales</taxon>
        <taxon>Aspergillaceae</taxon>
        <taxon>Aspergillus</taxon>
        <taxon>Aspergillus subgen. Circumdati</taxon>
    </lineage>
</organism>
<dbReference type="Proteomes" id="UP000235023">
    <property type="component" value="Unassembled WGS sequence"/>
</dbReference>
<dbReference type="EMBL" id="KZ559593">
    <property type="protein sequence ID" value="PLN77565.1"/>
    <property type="molecule type" value="Genomic_DNA"/>
</dbReference>
<dbReference type="OrthoDB" id="10380027at2759"/>
<dbReference type="AlphaFoldDB" id="A0A2J5HKB4"/>
<protein>
    <submittedName>
        <fullName evidence="1">Uncharacterized protein</fullName>
    </submittedName>
</protein>
<name>A0A2J5HKB4_9EURO</name>
<evidence type="ECO:0000313" key="1">
    <source>
        <dbReference type="EMBL" id="PLN77565.1"/>
    </source>
</evidence>
<keyword evidence="2" id="KW-1185">Reference proteome</keyword>
<gene>
    <name evidence="1" type="ORF">BDW42DRAFT_187986</name>
</gene>
<accession>A0A2J5HKB4</accession>
<reference evidence="2" key="1">
    <citation type="submission" date="2017-12" db="EMBL/GenBank/DDBJ databases">
        <authorList>
            <consortium name="DOE Joint Genome Institute"/>
            <person name="Mondo S.J."/>
            <person name="Kjaerbolling I."/>
            <person name="Vesth T.C."/>
            <person name="Frisvad J.C."/>
            <person name="Nybo J.L."/>
            <person name="Theobald S."/>
            <person name="Kuo A."/>
            <person name="Bowyer P."/>
            <person name="Matsuda Y."/>
            <person name="Lyhne E.K."/>
            <person name="Kogle M.E."/>
            <person name="Clum A."/>
            <person name="Lipzen A."/>
            <person name="Salamov A."/>
            <person name="Ngan C.Y."/>
            <person name="Daum C."/>
            <person name="Chiniquy J."/>
            <person name="Barry K."/>
            <person name="LaButti K."/>
            <person name="Haridas S."/>
            <person name="Simmons B.A."/>
            <person name="Magnuson J.K."/>
            <person name="Mortensen U.H."/>
            <person name="Larsen T.O."/>
            <person name="Grigoriev I.V."/>
            <person name="Baker S.E."/>
            <person name="Andersen M.R."/>
            <person name="Nordberg H.P."/>
            <person name="Cantor M.N."/>
            <person name="Hua S.X."/>
        </authorList>
    </citation>
    <scope>NUCLEOTIDE SEQUENCE [LARGE SCALE GENOMIC DNA]</scope>
    <source>
        <strain evidence="2">IBT 19404</strain>
    </source>
</reference>
<evidence type="ECO:0000313" key="2">
    <source>
        <dbReference type="Proteomes" id="UP000235023"/>
    </source>
</evidence>
<proteinExistence type="predicted"/>